<dbReference type="PANTHER" id="PTHR33121:SF79">
    <property type="entry name" value="CYCLIC DI-GMP PHOSPHODIESTERASE PDED-RELATED"/>
    <property type="match status" value="1"/>
</dbReference>
<gene>
    <name evidence="3" type="ORF">KB213_00070</name>
</gene>
<dbReference type="InterPro" id="IPR050706">
    <property type="entry name" value="Cyclic-di-GMP_PDE-like"/>
</dbReference>
<feature type="transmembrane region" description="Helical" evidence="1">
    <location>
        <begin position="37"/>
        <end position="56"/>
    </location>
</feature>
<dbReference type="InterPro" id="IPR001633">
    <property type="entry name" value="EAL_dom"/>
</dbReference>
<feature type="transmembrane region" description="Helical" evidence="1">
    <location>
        <begin position="98"/>
        <end position="118"/>
    </location>
</feature>
<dbReference type="PANTHER" id="PTHR33121">
    <property type="entry name" value="CYCLIC DI-GMP PHOSPHODIESTERASE PDEF"/>
    <property type="match status" value="1"/>
</dbReference>
<dbReference type="InterPro" id="IPR000160">
    <property type="entry name" value="GGDEF_dom"/>
</dbReference>
<feature type="transmembrane region" description="Helical" evidence="1">
    <location>
        <begin position="124"/>
        <end position="145"/>
    </location>
</feature>
<dbReference type="SMART" id="SM00267">
    <property type="entry name" value="GGDEF"/>
    <property type="match status" value="1"/>
</dbReference>
<feature type="domain" description="EAL" evidence="2">
    <location>
        <begin position="527"/>
        <end position="777"/>
    </location>
</feature>
<sequence length="781" mass="88027">MKALRSLVHDVLALGRNKLKGIIDPLACDTERLSVRIYLLCQMYAVSILIAGLWRYNAYAAFWSGSLIWGAIILWYIIFNILGIYIQNESLVILKRKSLVFLNIILGFFWSPIIFYSMYLSSFLLKNILIFDIFIIFISLLSLSFCVVFSELFLFSFILSFIFIYNIYGIKEYYMEFYVSCLIVLIIIVYNLWKLLKFRVSFIIKNNKSIVEILSILSNKNINNYNYWVWETDKDGFCINTKKDQSLAMGLPVERFAEMKLHDILSLSDGATGKGCFVWQEKMQMPARHLLHCLERKLPFRELDIALVLPNRKVWCQLTGRPVYENGVFQGYRGVGLDITRERAARIAHGQRARCDRETGLPNRLAVIEHLQALLQERASSAGEVVVCIISLGASLEGRSTIEEGRVLREAAIRLMRESGSLYVGRYAQARLAVVTARRPLSGCFDRVSVEAFIQRLHASLGERIVLENGQHVVLNPHIGSVLSMVENQRADLFLEAAEMALQDALSGNGERCSVVDQVIVYGGDRQSRLMDDIRRAVDQHEFQLVYQPIIHAQTGFVVGYEALSRWSGAVHGAVSIQKVIALIEENGQSETFDYWVLETACKQAAGWPKGTWVAVNMAAMHFSVPGVAERILDIVHHAGIDPSRLQLEVTETFALDVGPQVAHALALLDEAGIKLAMDDFGAGYSSMNYLRLYPFSKIKLDASLVQDVLYNPKSKGILRSAVELSVDLGLSLTAEGVSSPEHYRFLREAGCTDLQGFYLGRPVPAEHLVWGHVMGQEYLG</sequence>
<evidence type="ECO:0000313" key="3">
    <source>
        <dbReference type="EMBL" id="MBR0558456.1"/>
    </source>
</evidence>
<dbReference type="Pfam" id="PF00563">
    <property type="entry name" value="EAL"/>
    <property type="match status" value="1"/>
</dbReference>
<keyword evidence="4" id="KW-1185">Reference proteome</keyword>
<dbReference type="PROSITE" id="PS50883">
    <property type="entry name" value="EAL"/>
    <property type="match status" value="1"/>
</dbReference>
<proteinExistence type="predicted"/>
<dbReference type="Gene3D" id="3.20.20.450">
    <property type="entry name" value="EAL domain"/>
    <property type="match status" value="1"/>
</dbReference>
<evidence type="ECO:0000256" key="1">
    <source>
        <dbReference type="SAM" id="Phobius"/>
    </source>
</evidence>
<keyword evidence="1" id="KW-1133">Transmembrane helix</keyword>
<dbReference type="InterPro" id="IPR043128">
    <property type="entry name" value="Rev_trsase/Diguanyl_cyclase"/>
</dbReference>
<keyword evidence="1" id="KW-0472">Membrane</keyword>
<dbReference type="SMART" id="SM00052">
    <property type="entry name" value="EAL"/>
    <property type="match status" value="1"/>
</dbReference>
<dbReference type="InterPro" id="IPR035919">
    <property type="entry name" value="EAL_sf"/>
</dbReference>
<evidence type="ECO:0000259" key="2">
    <source>
        <dbReference type="PROSITE" id="PS50883"/>
    </source>
</evidence>
<name>A0ABS5E3M2_9PROT</name>
<keyword evidence="1" id="KW-0812">Transmembrane</keyword>
<dbReference type="InterPro" id="IPR029787">
    <property type="entry name" value="Nucleotide_cyclase"/>
</dbReference>
<evidence type="ECO:0000313" key="4">
    <source>
        <dbReference type="Proteomes" id="UP000677812"/>
    </source>
</evidence>
<dbReference type="CDD" id="cd01948">
    <property type="entry name" value="EAL"/>
    <property type="match status" value="1"/>
</dbReference>
<dbReference type="Gene3D" id="3.30.70.270">
    <property type="match status" value="1"/>
</dbReference>
<dbReference type="RefSeq" id="WP_211679712.1">
    <property type="nucleotide sequence ID" value="NZ_JAGRQH010000001.1"/>
</dbReference>
<dbReference type="SUPFAM" id="SSF141868">
    <property type="entry name" value="EAL domain-like"/>
    <property type="match status" value="1"/>
</dbReference>
<protein>
    <submittedName>
        <fullName evidence="3">EAL domain-containing protein</fullName>
    </submittedName>
</protein>
<dbReference type="SUPFAM" id="SSF55073">
    <property type="entry name" value="Nucleotide cyclase"/>
    <property type="match status" value="1"/>
</dbReference>
<dbReference type="EMBL" id="JAGRQH010000001">
    <property type="protein sequence ID" value="MBR0558456.1"/>
    <property type="molecule type" value="Genomic_DNA"/>
</dbReference>
<dbReference type="Proteomes" id="UP000677812">
    <property type="component" value="Unassembled WGS sequence"/>
</dbReference>
<accession>A0ABS5E3M2</accession>
<reference evidence="3 4" key="1">
    <citation type="submission" date="2021-04" db="EMBL/GenBank/DDBJ databases">
        <title>The complete genome sequence of Neokomagataea sp. TBRC 2177.</title>
        <authorList>
            <person name="Charoenyingcharoen P."/>
            <person name="Yukphan P."/>
        </authorList>
    </citation>
    <scope>NUCLEOTIDE SEQUENCE [LARGE SCALE GENOMIC DNA]</scope>
    <source>
        <strain evidence="3 4">TBRC 2177</strain>
    </source>
</reference>
<feature type="transmembrane region" description="Helical" evidence="1">
    <location>
        <begin position="177"/>
        <end position="196"/>
    </location>
</feature>
<feature type="transmembrane region" description="Helical" evidence="1">
    <location>
        <begin position="62"/>
        <end position="86"/>
    </location>
</feature>
<comment type="caution">
    <text evidence="3">The sequence shown here is derived from an EMBL/GenBank/DDBJ whole genome shotgun (WGS) entry which is preliminary data.</text>
</comment>
<organism evidence="3 4">
    <name type="scientific">Neokomagataea anthophila</name>
    <dbReference type="NCBI Taxonomy" id="2826925"/>
    <lineage>
        <taxon>Bacteria</taxon>
        <taxon>Pseudomonadati</taxon>
        <taxon>Pseudomonadota</taxon>
        <taxon>Alphaproteobacteria</taxon>
        <taxon>Acetobacterales</taxon>
        <taxon>Acetobacteraceae</taxon>
        <taxon>Neokomagataea</taxon>
    </lineage>
</organism>